<dbReference type="Pfam" id="PF00795">
    <property type="entry name" value="CN_hydrolase"/>
    <property type="match status" value="1"/>
</dbReference>
<gene>
    <name evidence="2" type="ORF">EYB31_33055</name>
</gene>
<keyword evidence="3" id="KW-1185">Reference proteome</keyword>
<evidence type="ECO:0000259" key="1">
    <source>
        <dbReference type="Pfam" id="PF00795"/>
    </source>
</evidence>
<dbReference type="InterPro" id="IPR036526">
    <property type="entry name" value="C-N_Hydrolase_sf"/>
</dbReference>
<evidence type="ECO:0000313" key="3">
    <source>
        <dbReference type="Proteomes" id="UP000293142"/>
    </source>
</evidence>
<reference evidence="2 3" key="1">
    <citation type="submission" date="2019-02" db="EMBL/GenBank/DDBJ databases">
        <title>Paenibacillus sp. nov., isolated from surface-sterilized tissue of Thalictrum simplex L.</title>
        <authorList>
            <person name="Tuo L."/>
        </authorList>
    </citation>
    <scope>NUCLEOTIDE SEQUENCE [LARGE SCALE GENOMIC DNA]</scope>
    <source>
        <strain evidence="2 3">N2SHLJ1</strain>
    </source>
</reference>
<feature type="domain" description="CN hydrolase" evidence="1">
    <location>
        <begin position="210"/>
        <end position="411"/>
    </location>
</feature>
<dbReference type="AlphaFoldDB" id="A0A4Q9DIP1"/>
<dbReference type="Gene3D" id="3.60.110.10">
    <property type="entry name" value="Carbon-nitrogen hydrolase"/>
    <property type="match status" value="1"/>
</dbReference>
<dbReference type="InterPro" id="IPR003010">
    <property type="entry name" value="C-N_Hydrolase"/>
</dbReference>
<organism evidence="2 3">
    <name type="scientific">Paenibacillus thalictri</name>
    <dbReference type="NCBI Taxonomy" id="2527873"/>
    <lineage>
        <taxon>Bacteria</taxon>
        <taxon>Bacillati</taxon>
        <taxon>Bacillota</taxon>
        <taxon>Bacilli</taxon>
        <taxon>Bacillales</taxon>
        <taxon>Paenibacillaceae</taxon>
        <taxon>Paenibacillus</taxon>
    </lineage>
</organism>
<dbReference type="SUPFAM" id="SSF56317">
    <property type="entry name" value="Carbon-nitrogen hydrolase"/>
    <property type="match status" value="1"/>
</dbReference>
<protein>
    <recommendedName>
        <fullName evidence="1">CN hydrolase domain-containing protein</fullName>
    </recommendedName>
</protein>
<dbReference type="Proteomes" id="UP000293142">
    <property type="component" value="Unassembled WGS sequence"/>
</dbReference>
<evidence type="ECO:0000313" key="2">
    <source>
        <dbReference type="EMBL" id="TBL70550.1"/>
    </source>
</evidence>
<sequence length="466" mass="53800">MNYIDYKTASNRDPEEAHKVYHKLEREWASHLRPHQVLYTTRSYITVDSGTKDFYRELILSSKSLNNLLLRMVSLLQVLDRQLLKIKTDYNLYYKEELPIETRYGDLVPVGDSVLLLAIQGHPSYRRPIDPNYLLLSNNVQSFHLAKPSYTFYQVKHRHLNTPTYTPENVLDLKIGFLPGKFDVSFDYQLHTDSELDDDGLRPFYFKGVSDPQRYYSHVMGLFEQLLEHKPDMMMLPELFTPPDLREQLVQRLRESASASDKLGEDRRPFLFLSGSFHENIDDHIFNAAQITSGNGKELSKVYKMNRFILQRSEDFKGELAPFVHHDGVEKNAYDRREITLFESSLGRIAIFICIDFLSSQLEEVLLDRKVDVILVMAMTPNPASGKFTRRMQELAERNGAVVIVCNHFGKPEADTSKVDKEARVVVSLPGFKQVYWDPMESGVCTIRQVIENLTAKKQARSGFSG</sequence>
<accession>A0A4Q9DIP1</accession>
<dbReference type="OrthoDB" id="2591731at2"/>
<name>A0A4Q9DIP1_9BACL</name>
<proteinExistence type="predicted"/>
<comment type="caution">
    <text evidence="2">The sequence shown here is derived from an EMBL/GenBank/DDBJ whole genome shotgun (WGS) entry which is preliminary data.</text>
</comment>
<dbReference type="RefSeq" id="WP_131017845.1">
    <property type="nucleotide sequence ID" value="NZ_SIRE01000031.1"/>
</dbReference>
<dbReference type="EMBL" id="SIRE01000031">
    <property type="protein sequence ID" value="TBL70550.1"/>
    <property type="molecule type" value="Genomic_DNA"/>
</dbReference>